<dbReference type="Gene3D" id="2.40.128.150">
    <property type="entry name" value="Cysteine proteinases"/>
    <property type="match status" value="1"/>
</dbReference>
<comment type="caution">
    <text evidence="3">The sequence shown here is derived from an EMBL/GenBank/DDBJ whole genome shotgun (WGS) entry which is preliminary data.</text>
</comment>
<dbReference type="SUPFAM" id="SSF54001">
    <property type="entry name" value="Cysteine proteinases"/>
    <property type="match status" value="1"/>
</dbReference>
<proteinExistence type="inferred from homology"/>
<dbReference type="InterPro" id="IPR001447">
    <property type="entry name" value="Arylamine_N-AcTrfase"/>
</dbReference>
<dbReference type="EMBL" id="JBEZFP010000050">
    <property type="protein sequence ID" value="MEU8135811.1"/>
    <property type="molecule type" value="Genomic_DNA"/>
</dbReference>
<keyword evidence="4" id="KW-1185">Reference proteome</keyword>
<dbReference type="InterPro" id="IPR038765">
    <property type="entry name" value="Papain-like_cys_pep_sf"/>
</dbReference>
<dbReference type="Proteomes" id="UP001551482">
    <property type="component" value="Unassembled WGS sequence"/>
</dbReference>
<evidence type="ECO:0000256" key="2">
    <source>
        <dbReference type="RuleBase" id="RU003452"/>
    </source>
</evidence>
<dbReference type="PRINTS" id="PR01543">
    <property type="entry name" value="ANATRNSFRASE"/>
</dbReference>
<evidence type="ECO:0000313" key="3">
    <source>
        <dbReference type="EMBL" id="MEU8135811.1"/>
    </source>
</evidence>
<dbReference type="PANTHER" id="PTHR11786">
    <property type="entry name" value="N-HYDROXYARYLAMINE O-ACETYLTRANSFERASE"/>
    <property type="match status" value="1"/>
</dbReference>
<evidence type="ECO:0000256" key="1">
    <source>
        <dbReference type="ARBA" id="ARBA00006547"/>
    </source>
</evidence>
<organism evidence="3 4">
    <name type="scientific">Streptodolium elevatio</name>
    <dbReference type="NCBI Taxonomy" id="3157996"/>
    <lineage>
        <taxon>Bacteria</taxon>
        <taxon>Bacillati</taxon>
        <taxon>Actinomycetota</taxon>
        <taxon>Actinomycetes</taxon>
        <taxon>Kitasatosporales</taxon>
        <taxon>Streptomycetaceae</taxon>
        <taxon>Streptodolium</taxon>
    </lineage>
</organism>
<gene>
    <name evidence="3" type="ORF">AB0C36_20115</name>
</gene>
<evidence type="ECO:0000313" key="4">
    <source>
        <dbReference type="Proteomes" id="UP001551482"/>
    </source>
</evidence>
<dbReference type="PANTHER" id="PTHR11786:SF0">
    <property type="entry name" value="ARYLAMINE N-ACETYLTRANSFERASE 4-RELATED"/>
    <property type="match status" value="1"/>
</dbReference>
<dbReference type="Gene3D" id="3.30.2140.10">
    <property type="entry name" value="Arylamine N-acetyltransferase"/>
    <property type="match status" value="1"/>
</dbReference>
<protein>
    <submittedName>
        <fullName evidence="3">Arylamine N-acetyltransferase</fullName>
    </submittedName>
</protein>
<dbReference type="Pfam" id="PF00797">
    <property type="entry name" value="Acetyltransf_2"/>
    <property type="match status" value="1"/>
</dbReference>
<accession>A0ABV3DJ71</accession>
<dbReference type="RefSeq" id="WP_358355844.1">
    <property type="nucleotide sequence ID" value="NZ_JBEZFP010000050.1"/>
</dbReference>
<comment type="similarity">
    <text evidence="1 2">Belongs to the arylamine N-acetyltransferase family.</text>
</comment>
<sequence length="263" mass="29098">MRQEHLDGYLALLGVARPEGAPDAALLAELQRRHLIAVPFENLDIHLGRPIRLVEDELVAKVVDRRRGGFCYELNGAFGALLRALGYDVSLLAARVFVDGGASVGIPYDHMTLLVRLDEPWLADVGFGRFAREPLRFDVRDEQPDAEGVFRIVDGPDGDVDVHGDGGPEFRMEIRPRELVDFTAGAWWHQTSPLSHFTRGPVCTRLTPEGGRITLAGRTFIRTGPDGRHQEELPDDAAILAAYREHFGIVLDRVPDNTPPVAT</sequence>
<name>A0ABV3DJ71_9ACTN</name>
<reference evidence="3 4" key="1">
    <citation type="submission" date="2024-06" db="EMBL/GenBank/DDBJ databases">
        <title>The Natural Products Discovery Center: Release of the First 8490 Sequenced Strains for Exploring Actinobacteria Biosynthetic Diversity.</title>
        <authorList>
            <person name="Kalkreuter E."/>
            <person name="Kautsar S.A."/>
            <person name="Yang D."/>
            <person name="Bader C.D."/>
            <person name="Teijaro C.N."/>
            <person name="Fluegel L."/>
            <person name="Davis C.M."/>
            <person name="Simpson J.R."/>
            <person name="Lauterbach L."/>
            <person name="Steele A.D."/>
            <person name="Gui C."/>
            <person name="Meng S."/>
            <person name="Li G."/>
            <person name="Viehrig K."/>
            <person name="Ye F."/>
            <person name="Su P."/>
            <person name="Kiefer A.F."/>
            <person name="Nichols A."/>
            <person name="Cepeda A.J."/>
            <person name="Yan W."/>
            <person name="Fan B."/>
            <person name="Jiang Y."/>
            <person name="Adhikari A."/>
            <person name="Zheng C.-J."/>
            <person name="Schuster L."/>
            <person name="Cowan T.M."/>
            <person name="Smanski M.J."/>
            <person name="Chevrette M.G."/>
            <person name="De Carvalho L.P.S."/>
            <person name="Shen B."/>
        </authorList>
    </citation>
    <scope>NUCLEOTIDE SEQUENCE [LARGE SCALE GENOMIC DNA]</scope>
    <source>
        <strain evidence="3 4">NPDC048946</strain>
    </source>
</reference>